<evidence type="ECO:0000256" key="1">
    <source>
        <dbReference type="ARBA" id="ARBA00001954"/>
    </source>
</evidence>
<evidence type="ECO:0000259" key="6">
    <source>
        <dbReference type="PROSITE" id="PS51184"/>
    </source>
</evidence>
<evidence type="ECO:0000256" key="4">
    <source>
        <dbReference type="ARBA" id="ARBA00023002"/>
    </source>
</evidence>
<dbReference type="InterPro" id="IPR003347">
    <property type="entry name" value="JmjC_dom"/>
</dbReference>
<proteinExistence type="predicted"/>
<feature type="domain" description="JmjC" evidence="6">
    <location>
        <begin position="102"/>
        <end position="233"/>
    </location>
</feature>
<dbReference type="InterPro" id="IPR039994">
    <property type="entry name" value="NO66-like"/>
</dbReference>
<evidence type="ECO:0000313" key="7">
    <source>
        <dbReference type="EMBL" id="TPE49334.1"/>
    </source>
</evidence>
<dbReference type="Gene3D" id="2.60.120.650">
    <property type="entry name" value="Cupin"/>
    <property type="match status" value="1"/>
</dbReference>
<dbReference type="Pfam" id="PF08007">
    <property type="entry name" value="JmjC_2"/>
    <property type="match status" value="1"/>
</dbReference>
<evidence type="ECO:0000256" key="2">
    <source>
        <dbReference type="ARBA" id="ARBA00022723"/>
    </source>
</evidence>
<dbReference type="SUPFAM" id="SSF51197">
    <property type="entry name" value="Clavaminate synthase-like"/>
    <property type="match status" value="1"/>
</dbReference>
<dbReference type="SMART" id="SM00558">
    <property type="entry name" value="JmjC"/>
    <property type="match status" value="1"/>
</dbReference>
<accession>A0A501WMC5</accession>
<dbReference type="Pfam" id="PF20514">
    <property type="entry name" value="WHD_ROXA"/>
    <property type="match status" value="1"/>
</dbReference>
<organism evidence="7 8">
    <name type="scientific">Maribrevibacterium harenarium</name>
    <dbReference type="NCBI Taxonomy" id="2589817"/>
    <lineage>
        <taxon>Bacteria</taxon>
        <taxon>Pseudomonadati</taxon>
        <taxon>Pseudomonadota</taxon>
        <taxon>Gammaproteobacteria</taxon>
        <taxon>Oceanospirillales</taxon>
        <taxon>Oceanospirillaceae</taxon>
        <taxon>Maribrevibacterium</taxon>
    </lineage>
</organism>
<dbReference type="Proteomes" id="UP000315901">
    <property type="component" value="Unassembled WGS sequence"/>
</dbReference>
<sequence length="392" mass="44180">MMDLDTPLTILGGMSAGEFLRDYWQQKPLLIRAAAKHFELPISADELAGLAMEEEVEARIVLESGATPWELRQGPFSEADFADLPEREWTLLVQAVDHWVPEVQELREAFNFLPSWRVDDVMISYAVTGGSVGPHYDQYDVFLVQMAGKRRWQVLAPEQYQDQALVGTKLHILDNFPVDPTMEWDVETGDILYLPPNWGHNGRALDDDCMTFSIGFRAPAAHEALAGITEQVCEQANEKLRFAATETEARLHHSHISIDDIQHLRDTMTRLLADDALLASWLGETMSAPKYPEYSAPLSGEEVDEVFDLVAQGVKFIRPGDARLCYYTLSDNVIRVFANGEYHDVDGELVGLVQALADQLEFDFSGLDLTQHPQLPELLRFLLQQQVLVPLD</sequence>
<keyword evidence="4" id="KW-0560">Oxidoreductase</keyword>
<protein>
    <submittedName>
        <fullName evidence="7">Cupin domain-containing protein</fullName>
    </submittedName>
</protein>
<keyword evidence="5" id="KW-0408">Iron</keyword>
<dbReference type="OrthoDB" id="9764016at2"/>
<evidence type="ECO:0000256" key="5">
    <source>
        <dbReference type="ARBA" id="ARBA00023004"/>
    </source>
</evidence>
<comment type="caution">
    <text evidence="7">The sequence shown here is derived from an EMBL/GenBank/DDBJ whole genome shotgun (WGS) entry which is preliminary data.</text>
</comment>
<reference evidence="7 8" key="1">
    <citation type="submission" date="2019-06" db="EMBL/GenBank/DDBJ databases">
        <title>A novel bacterium of genus Marinomonas, isolated from coastal sand.</title>
        <authorList>
            <person name="Huang H."/>
            <person name="Mo K."/>
            <person name="Hu Y."/>
        </authorList>
    </citation>
    <scope>NUCLEOTIDE SEQUENCE [LARGE SCALE GENOMIC DNA]</scope>
    <source>
        <strain evidence="7 8">HB171799</strain>
    </source>
</reference>
<dbReference type="EMBL" id="VFRR01000025">
    <property type="protein sequence ID" value="TPE49334.1"/>
    <property type="molecule type" value="Genomic_DNA"/>
</dbReference>
<dbReference type="RefSeq" id="WP_140589642.1">
    <property type="nucleotide sequence ID" value="NZ_VFRR01000025.1"/>
</dbReference>
<keyword evidence="3" id="KW-0223">Dioxygenase</keyword>
<keyword evidence="8" id="KW-1185">Reference proteome</keyword>
<dbReference type="PANTHER" id="PTHR13096:SF8">
    <property type="entry name" value="RIBOSOMAL OXYGENASE 1"/>
    <property type="match status" value="1"/>
</dbReference>
<dbReference type="InterPro" id="IPR046799">
    <property type="entry name" value="ROXA-like_wH"/>
</dbReference>
<name>A0A501WMC5_9GAMM</name>
<evidence type="ECO:0000313" key="8">
    <source>
        <dbReference type="Proteomes" id="UP000315901"/>
    </source>
</evidence>
<dbReference type="AlphaFoldDB" id="A0A501WMC5"/>
<dbReference type="PROSITE" id="PS51184">
    <property type="entry name" value="JMJC"/>
    <property type="match status" value="1"/>
</dbReference>
<dbReference type="GO" id="GO:0016706">
    <property type="term" value="F:2-oxoglutarate-dependent dioxygenase activity"/>
    <property type="evidence" value="ECO:0007669"/>
    <property type="project" value="TreeGrafter"/>
</dbReference>
<keyword evidence="2" id="KW-0479">Metal-binding</keyword>
<comment type="cofactor">
    <cofactor evidence="1">
        <name>Fe(2+)</name>
        <dbReference type="ChEBI" id="CHEBI:29033"/>
    </cofactor>
</comment>
<dbReference type="GO" id="GO:0046872">
    <property type="term" value="F:metal ion binding"/>
    <property type="evidence" value="ECO:0007669"/>
    <property type="project" value="UniProtKB-KW"/>
</dbReference>
<dbReference type="Gene3D" id="3.40.366.30">
    <property type="entry name" value="50S ribosomal protein L16 arginine hydroxylase, Chain A, Domain 2"/>
    <property type="match status" value="1"/>
</dbReference>
<evidence type="ECO:0000256" key="3">
    <source>
        <dbReference type="ARBA" id="ARBA00022964"/>
    </source>
</evidence>
<dbReference type="PANTHER" id="PTHR13096">
    <property type="entry name" value="MINA53 MYC INDUCED NUCLEAR ANTIGEN"/>
    <property type="match status" value="1"/>
</dbReference>
<gene>
    <name evidence="7" type="ORF">FJM67_12165</name>
</gene>